<dbReference type="InterPro" id="IPR011340">
    <property type="entry name" value="Cys_dSase-rel"/>
</dbReference>
<dbReference type="OrthoDB" id="7592443at2"/>
<dbReference type="RefSeq" id="WP_009540815.1">
    <property type="nucleotide sequence ID" value="NZ_ANHY01000010.1"/>
</dbReference>
<dbReference type="InterPro" id="IPR015422">
    <property type="entry name" value="PyrdxlP-dep_Trfase_small"/>
</dbReference>
<dbReference type="InterPro" id="IPR015421">
    <property type="entry name" value="PyrdxlP-dep_Trfase_major"/>
</dbReference>
<keyword evidence="4" id="KW-1185">Reference proteome</keyword>
<reference evidence="3 4" key="1">
    <citation type="journal article" date="2013" name="Genome Announc.">
        <title>Draft Genome Sequence of an Alphaproteobacterium, Caenispirillum salinarum AK4(T), Isolated from a Solar Saltern.</title>
        <authorList>
            <person name="Khatri I."/>
            <person name="Singh A."/>
            <person name="Korpole S."/>
            <person name="Pinnaka A.K."/>
            <person name="Subramanian S."/>
        </authorList>
    </citation>
    <scope>NUCLEOTIDE SEQUENCE [LARGE SCALE GENOMIC DNA]</scope>
    <source>
        <strain evidence="3 4">AK4</strain>
    </source>
</reference>
<evidence type="ECO:0000256" key="1">
    <source>
        <dbReference type="ARBA" id="ARBA00022898"/>
    </source>
</evidence>
<evidence type="ECO:0000313" key="4">
    <source>
        <dbReference type="Proteomes" id="UP000009881"/>
    </source>
</evidence>
<dbReference type="SUPFAM" id="SSF53383">
    <property type="entry name" value="PLP-dependent transferases"/>
    <property type="match status" value="1"/>
</dbReference>
<dbReference type="InterPro" id="IPR015424">
    <property type="entry name" value="PyrdxlP-dep_Trfase"/>
</dbReference>
<comment type="caution">
    <text evidence="3">The sequence shown here is derived from an EMBL/GenBank/DDBJ whole genome shotgun (WGS) entry which is preliminary data.</text>
</comment>
<dbReference type="PANTHER" id="PTHR43586">
    <property type="entry name" value="CYSTEINE DESULFURASE"/>
    <property type="match status" value="1"/>
</dbReference>
<dbReference type="STRING" id="1238182.C882_0155"/>
<sequence length="413" mass="44862">MTHAATARRLDLDARRREFPALADGFVFLDNAGGSAVLKRVADRVAEYMLTTSVQLGASYRPSADAAEKVSAAQAAVGRLLNAPHTDEVVMGGSTTLLLHLLGEALEPSVRPGDEIIVTDIDHEANVGPWRRLERAGAVIREWRVNRDSMDLELEDLDALLSDRTTWVAVTHCSNILGTVVPVAEVARRVHAAGARLCVDGVGYAPHRLVDVQASGADVYVLSFYKTFGPHYAAMWADRDLLEALPGLNHYFITDTPGKLQPGSVNYELVHGCGGIVDYLTDTGRALGAEGDDRALMAAAFDAFTAHEDALSERLLSYLRDRPDVRIIGRSRVGNGDRVPTISFTVGGRPSEDIVRQVERHGIGIRFGDFYAKRLIPALDADRNGGVVRVSMAHYNTGDEIDRLIGVLDDAMK</sequence>
<dbReference type="Gene3D" id="3.40.640.10">
    <property type="entry name" value="Type I PLP-dependent aspartate aminotransferase-like (Major domain)"/>
    <property type="match status" value="1"/>
</dbReference>
<dbReference type="Proteomes" id="UP000009881">
    <property type="component" value="Unassembled WGS sequence"/>
</dbReference>
<keyword evidence="1" id="KW-0663">Pyridoxal phosphate</keyword>
<dbReference type="PATRIC" id="fig|1238182.3.peg.2371"/>
<dbReference type="eggNOG" id="COG0520">
    <property type="taxonomic scope" value="Bacteria"/>
</dbReference>
<organism evidence="3 4">
    <name type="scientific">Caenispirillum salinarum AK4</name>
    <dbReference type="NCBI Taxonomy" id="1238182"/>
    <lineage>
        <taxon>Bacteria</taxon>
        <taxon>Pseudomonadati</taxon>
        <taxon>Pseudomonadota</taxon>
        <taxon>Alphaproteobacteria</taxon>
        <taxon>Rhodospirillales</taxon>
        <taxon>Novispirillaceae</taxon>
        <taxon>Caenispirillum</taxon>
    </lineage>
</organism>
<dbReference type="Pfam" id="PF00266">
    <property type="entry name" value="Aminotran_5"/>
    <property type="match status" value="1"/>
</dbReference>
<feature type="domain" description="Aminotransferase class V" evidence="2">
    <location>
        <begin position="27"/>
        <end position="404"/>
    </location>
</feature>
<gene>
    <name evidence="3" type="ORF">C882_0155</name>
</gene>
<dbReference type="Gene3D" id="3.90.1150.10">
    <property type="entry name" value="Aspartate Aminotransferase, domain 1"/>
    <property type="match status" value="1"/>
</dbReference>
<proteinExistence type="predicted"/>
<dbReference type="AlphaFoldDB" id="K9GZ75"/>
<evidence type="ECO:0000313" key="3">
    <source>
        <dbReference type="EMBL" id="EKV30074.1"/>
    </source>
</evidence>
<protein>
    <submittedName>
        <fullName evidence="3">Cysteine desulfurase</fullName>
    </submittedName>
</protein>
<name>K9GZ75_9PROT</name>
<accession>K9GZ75</accession>
<dbReference type="InterPro" id="IPR000192">
    <property type="entry name" value="Aminotrans_V_dom"/>
</dbReference>
<dbReference type="PANTHER" id="PTHR43586:SF21">
    <property type="entry name" value="PYRIDOXAL PHOSPHATE (PLP)-DEPENDENT ASPARTATE AMINOTRANSFERASE SUPERFAMILY"/>
    <property type="match status" value="1"/>
</dbReference>
<dbReference type="EMBL" id="ANHY01000010">
    <property type="protein sequence ID" value="EKV30074.1"/>
    <property type="molecule type" value="Genomic_DNA"/>
</dbReference>
<evidence type="ECO:0000259" key="2">
    <source>
        <dbReference type="Pfam" id="PF00266"/>
    </source>
</evidence>
<dbReference type="NCBIfam" id="TIGR01976">
    <property type="entry name" value="am_tr_V_VC1184"/>
    <property type="match status" value="1"/>
</dbReference>